<dbReference type="PROSITE" id="PS00758">
    <property type="entry name" value="ARGE_DAPE_CPG2_1"/>
    <property type="match status" value="1"/>
</dbReference>
<dbReference type="NCBIfam" id="TIGR03526">
    <property type="entry name" value="selenium_YgeY"/>
    <property type="match status" value="1"/>
</dbReference>
<dbReference type="InterPro" id="IPR036264">
    <property type="entry name" value="Bact_exopeptidase_dim_dom"/>
</dbReference>
<reference evidence="7" key="1">
    <citation type="journal article" date="2021" name="PeerJ">
        <title>Extensive microbial diversity within the chicken gut microbiome revealed by metagenomics and culture.</title>
        <authorList>
            <person name="Gilroy R."/>
            <person name="Ravi A."/>
            <person name="Getino M."/>
            <person name="Pursley I."/>
            <person name="Horton D.L."/>
            <person name="Alikhan N.F."/>
            <person name="Baker D."/>
            <person name="Gharbi K."/>
            <person name="Hall N."/>
            <person name="Watson M."/>
            <person name="Adriaenssens E.M."/>
            <person name="Foster-Nyarko E."/>
            <person name="Jarju S."/>
            <person name="Secka A."/>
            <person name="Antonio M."/>
            <person name="Oren A."/>
            <person name="Chaudhuri R.R."/>
            <person name="La Ragione R."/>
            <person name="Hildebrand F."/>
            <person name="Pallen M.J."/>
        </authorList>
    </citation>
    <scope>NUCLEOTIDE SEQUENCE</scope>
    <source>
        <strain evidence="7">Gambia11-129</strain>
    </source>
</reference>
<evidence type="ECO:0000256" key="1">
    <source>
        <dbReference type="ARBA" id="ARBA00001947"/>
    </source>
</evidence>
<dbReference type="Pfam" id="PF07687">
    <property type="entry name" value="M20_dimer"/>
    <property type="match status" value="1"/>
</dbReference>
<accession>A0A9D1PTZ3</accession>
<keyword evidence="2" id="KW-0479">Metal-binding</keyword>
<dbReference type="SUPFAM" id="SSF53187">
    <property type="entry name" value="Zn-dependent exopeptidases"/>
    <property type="match status" value="1"/>
</dbReference>
<comment type="caution">
    <text evidence="7">The sequence shown here is derived from an EMBL/GenBank/DDBJ whole genome shotgun (WGS) entry which is preliminary data.</text>
</comment>
<comment type="cofactor">
    <cofactor evidence="1">
        <name>Zn(2+)</name>
        <dbReference type="ChEBI" id="CHEBI:29105"/>
    </cofactor>
</comment>
<proteinExistence type="predicted"/>
<dbReference type="GO" id="GO:0006526">
    <property type="term" value="P:L-arginine biosynthetic process"/>
    <property type="evidence" value="ECO:0007669"/>
    <property type="project" value="TreeGrafter"/>
</dbReference>
<evidence type="ECO:0000256" key="4">
    <source>
        <dbReference type="ARBA" id="ARBA00022833"/>
    </source>
</evidence>
<sequence>MDRTEEIKKLGAKYRNFAAETLSQLVKTKSYSSKEEDVCRLIKKMCEDAGFDEVRIDGLGSVIARIGNGKKSIAFDAHIDTVEVGNMKNWTFDPFSGEITDTLVKGRGASDQKGGAASMITAGKMLKEMGYDGNLSVYFTFTVMEEDCDGMCWKYLIEEEGFKPDLIVSTEPTSCRIYRGHRGRMEIRVILRGISCHGSAPERGVSAAYKAARAALAIEKLNNDLQPDEENFLKKGTCTVSQIDVHGPSQCAVPDYAMLYIDRRLTWGEDADLAISQVRKYVAEATGDKPEDIIVEMPDYEKVGWTEKPYSQELYFPTWKLDKDHPLVVAAVHSYEELFDKEPVVDKWTFSTNLVATTGRHKIPAIGFGPGDEAQAHAPNEINRIDDLQICAEFYTRLVYELDK</sequence>
<dbReference type="Gene3D" id="3.40.630.10">
    <property type="entry name" value="Zn peptidases"/>
    <property type="match status" value="1"/>
</dbReference>
<dbReference type="NCBIfam" id="NF009555">
    <property type="entry name" value="PRK13004.1"/>
    <property type="match status" value="1"/>
</dbReference>
<keyword evidence="3 7" id="KW-0378">Hydrolase</keyword>
<dbReference type="Pfam" id="PF01546">
    <property type="entry name" value="Peptidase_M20"/>
    <property type="match status" value="1"/>
</dbReference>
<organism evidence="7 8">
    <name type="scientific">Candidatus Ornithospirochaeta avicola</name>
    <dbReference type="NCBI Taxonomy" id="2840896"/>
    <lineage>
        <taxon>Bacteria</taxon>
        <taxon>Pseudomonadati</taxon>
        <taxon>Spirochaetota</taxon>
        <taxon>Spirochaetia</taxon>
        <taxon>Spirochaetales</taxon>
        <taxon>Spirochaetaceae</taxon>
        <taxon>Spirochaetaceae incertae sedis</taxon>
        <taxon>Candidatus Ornithospirochaeta</taxon>
    </lineage>
</organism>
<dbReference type="PANTHER" id="PTHR43808:SF31">
    <property type="entry name" value="N-ACETYL-L-CITRULLINE DEACETYLASE"/>
    <property type="match status" value="1"/>
</dbReference>
<evidence type="ECO:0000313" key="7">
    <source>
        <dbReference type="EMBL" id="HIV99190.1"/>
    </source>
</evidence>
<name>A0A9D1PTZ3_9SPIO</name>
<dbReference type="GO" id="GO:0008777">
    <property type="term" value="F:acetylornithine deacetylase activity"/>
    <property type="evidence" value="ECO:0007669"/>
    <property type="project" value="TreeGrafter"/>
</dbReference>
<dbReference type="InterPro" id="IPR001261">
    <property type="entry name" value="ArgE/DapE_CS"/>
</dbReference>
<evidence type="ECO:0000259" key="6">
    <source>
        <dbReference type="Pfam" id="PF07687"/>
    </source>
</evidence>
<dbReference type="InterPro" id="IPR017706">
    <property type="entry name" value="Peptidase_M20/DapE_YgeY"/>
</dbReference>
<reference evidence="7" key="2">
    <citation type="submission" date="2021-04" db="EMBL/GenBank/DDBJ databases">
        <authorList>
            <person name="Gilroy R."/>
        </authorList>
    </citation>
    <scope>NUCLEOTIDE SEQUENCE</scope>
    <source>
        <strain evidence="7">Gambia11-129</strain>
    </source>
</reference>
<dbReference type="Proteomes" id="UP000823936">
    <property type="component" value="Unassembled WGS sequence"/>
</dbReference>
<dbReference type="SUPFAM" id="SSF55031">
    <property type="entry name" value="Bacterial exopeptidase dimerisation domain"/>
    <property type="match status" value="1"/>
</dbReference>
<dbReference type="PANTHER" id="PTHR43808">
    <property type="entry name" value="ACETYLORNITHINE DEACETYLASE"/>
    <property type="match status" value="1"/>
</dbReference>
<evidence type="ECO:0000256" key="3">
    <source>
        <dbReference type="ARBA" id="ARBA00022801"/>
    </source>
</evidence>
<protein>
    <submittedName>
        <fullName evidence="7">YgeY family selenium metabolism-linked hydrolase</fullName>
    </submittedName>
</protein>
<dbReference type="InterPro" id="IPR011650">
    <property type="entry name" value="Peptidase_M20_dimer"/>
</dbReference>
<evidence type="ECO:0000313" key="8">
    <source>
        <dbReference type="Proteomes" id="UP000823936"/>
    </source>
</evidence>
<dbReference type="Gene3D" id="3.30.70.360">
    <property type="match status" value="1"/>
</dbReference>
<dbReference type="AlphaFoldDB" id="A0A9D1PTZ3"/>
<dbReference type="EMBL" id="DXHU01000020">
    <property type="protein sequence ID" value="HIV99190.1"/>
    <property type="molecule type" value="Genomic_DNA"/>
</dbReference>
<evidence type="ECO:0000256" key="5">
    <source>
        <dbReference type="ARBA" id="ARBA00023285"/>
    </source>
</evidence>
<feature type="domain" description="Peptidase M20 dimerisation" evidence="6">
    <location>
        <begin position="180"/>
        <end position="286"/>
    </location>
</feature>
<dbReference type="InterPro" id="IPR050072">
    <property type="entry name" value="Peptidase_M20A"/>
</dbReference>
<keyword evidence="4" id="KW-0862">Zinc</keyword>
<evidence type="ECO:0000256" key="2">
    <source>
        <dbReference type="ARBA" id="ARBA00022723"/>
    </source>
</evidence>
<keyword evidence="5" id="KW-0170">Cobalt</keyword>
<gene>
    <name evidence="7" type="ORF">IAB12_05395</name>
</gene>
<dbReference type="GO" id="GO:0046872">
    <property type="term" value="F:metal ion binding"/>
    <property type="evidence" value="ECO:0007669"/>
    <property type="project" value="UniProtKB-KW"/>
</dbReference>
<dbReference type="InterPro" id="IPR002933">
    <property type="entry name" value="Peptidase_M20"/>
</dbReference>